<evidence type="ECO:0000313" key="1">
    <source>
        <dbReference type="EMBL" id="CCD50062.1"/>
    </source>
</evidence>
<accession>G2YE64</accession>
<dbReference type="EMBL" id="FQ790322">
    <property type="protein sequence ID" value="CCD50062.1"/>
    <property type="molecule type" value="Genomic_DNA"/>
</dbReference>
<reference evidence="2" key="1">
    <citation type="journal article" date="2011" name="PLoS Genet.">
        <title>Genomic analysis of the necrotrophic fungal pathogens Sclerotinia sclerotiorum and Botrytis cinerea.</title>
        <authorList>
            <person name="Amselem J."/>
            <person name="Cuomo C.A."/>
            <person name="van Kan J.A."/>
            <person name="Viaud M."/>
            <person name="Benito E.P."/>
            <person name="Couloux A."/>
            <person name="Coutinho P.M."/>
            <person name="de Vries R.P."/>
            <person name="Dyer P.S."/>
            <person name="Fillinger S."/>
            <person name="Fournier E."/>
            <person name="Gout L."/>
            <person name="Hahn M."/>
            <person name="Kohn L."/>
            <person name="Lapalu N."/>
            <person name="Plummer K.M."/>
            <person name="Pradier J.M."/>
            <person name="Quevillon E."/>
            <person name="Sharon A."/>
            <person name="Simon A."/>
            <person name="ten Have A."/>
            <person name="Tudzynski B."/>
            <person name="Tudzynski P."/>
            <person name="Wincker P."/>
            <person name="Andrew M."/>
            <person name="Anthouard V."/>
            <person name="Beever R.E."/>
            <person name="Beffa R."/>
            <person name="Benoit I."/>
            <person name="Bouzid O."/>
            <person name="Brault B."/>
            <person name="Chen Z."/>
            <person name="Choquer M."/>
            <person name="Collemare J."/>
            <person name="Cotton P."/>
            <person name="Danchin E.G."/>
            <person name="Da Silva C."/>
            <person name="Gautier A."/>
            <person name="Giraud C."/>
            <person name="Giraud T."/>
            <person name="Gonzalez C."/>
            <person name="Grossetete S."/>
            <person name="Guldener U."/>
            <person name="Henrissat B."/>
            <person name="Howlett B.J."/>
            <person name="Kodira C."/>
            <person name="Kretschmer M."/>
            <person name="Lappartient A."/>
            <person name="Leroch M."/>
            <person name="Levis C."/>
            <person name="Mauceli E."/>
            <person name="Neuveglise C."/>
            <person name="Oeser B."/>
            <person name="Pearson M."/>
            <person name="Poulain J."/>
            <person name="Poussereau N."/>
            <person name="Quesneville H."/>
            <person name="Rascle C."/>
            <person name="Schumacher J."/>
            <person name="Segurens B."/>
            <person name="Sexton A."/>
            <person name="Silva E."/>
            <person name="Sirven C."/>
            <person name="Soanes D.M."/>
            <person name="Talbot N.J."/>
            <person name="Templeton M."/>
            <person name="Yandava C."/>
            <person name="Yarden O."/>
            <person name="Zeng Q."/>
            <person name="Rollins J.A."/>
            <person name="Lebrun M.H."/>
            <person name="Dickman M."/>
        </authorList>
    </citation>
    <scope>NUCLEOTIDE SEQUENCE [LARGE SCALE GENOMIC DNA]</scope>
    <source>
        <strain evidence="2">T4</strain>
    </source>
</reference>
<dbReference type="HOGENOM" id="CLU_2903940_0_0_1"/>
<sequence>MIHHFRLPALVSPRDIDKFNWCWIIERINRAHGGITNAKRSKRKFLGVTQPSDLYYTQPSNQ</sequence>
<protein>
    <submittedName>
        <fullName evidence="1">Uncharacterized protein</fullName>
    </submittedName>
</protein>
<dbReference type="Proteomes" id="UP000008177">
    <property type="component" value="Unplaced contigs"/>
</dbReference>
<name>G2YE64_BOTF4</name>
<dbReference type="AlphaFoldDB" id="G2YE64"/>
<proteinExistence type="predicted"/>
<evidence type="ECO:0000313" key="2">
    <source>
        <dbReference type="Proteomes" id="UP000008177"/>
    </source>
</evidence>
<dbReference type="InParanoid" id="G2YE64"/>
<organism evidence="1 2">
    <name type="scientific">Botryotinia fuckeliana (strain T4)</name>
    <name type="common">Noble rot fungus</name>
    <name type="synonym">Botrytis cinerea</name>
    <dbReference type="NCBI Taxonomy" id="999810"/>
    <lineage>
        <taxon>Eukaryota</taxon>
        <taxon>Fungi</taxon>
        <taxon>Dikarya</taxon>
        <taxon>Ascomycota</taxon>
        <taxon>Pezizomycotina</taxon>
        <taxon>Leotiomycetes</taxon>
        <taxon>Helotiales</taxon>
        <taxon>Sclerotiniaceae</taxon>
        <taxon>Botrytis</taxon>
    </lineage>
</organism>
<gene>
    <name evidence="1" type="ORF">BofuT4_uP093340.1</name>
</gene>